<organism evidence="5 6">
    <name type="scientific">Prauserella isguenensis</name>
    <dbReference type="NCBI Taxonomy" id="1470180"/>
    <lineage>
        <taxon>Bacteria</taxon>
        <taxon>Bacillati</taxon>
        <taxon>Actinomycetota</taxon>
        <taxon>Actinomycetes</taxon>
        <taxon>Pseudonocardiales</taxon>
        <taxon>Pseudonocardiaceae</taxon>
        <taxon>Prauserella</taxon>
    </lineage>
</organism>
<dbReference type="SMART" id="SM00345">
    <property type="entry name" value="HTH_GNTR"/>
    <property type="match status" value="1"/>
</dbReference>
<keyword evidence="2" id="KW-0238">DNA-binding</keyword>
<reference evidence="5 6" key="1">
    <citation type="submission" date="2020-08" db="EMBL/GenBank/DDBJ databases">
        <title>Genomic Encyclopedia of Type Strains, Phase III (KMG-III): the genomes of soil and plant-associated and newly described type strains.</title>
        <authorList>
            <person name="Whitman W."/>
        </authorList>
    </citation>
    <scope>NUCLEOTIDE SEQUENCE [LARGE SCALE GENOMIC DNA]</scope>
    <source>
        <strain evidence="5 6">CECT 8577</strain>
    </source>
</reference>
<name>A0A839SA76_9PSEU</name>
<dbReference type="PROSITE" id="PS50949">
    <property type="entry name" value="HTH_GNTR"/>
    <property type="match status" value="1"/>
</dbReference>
<evidence type="ECO:0000259" key="4">
    <source>
        <dbReference type="PROSITE" id="PS50949"/>
    </source>
</evidence>
<comment type="caution">
    <text evidence="5">The sequence shown here is derived from an EMBL/GenBank/DDBJ whole genome shotgun (WGS) entry which is preliminary data.</text>
</comment>
<dbReference type="Pfam" id="PF07702">
    <property type="entry name" value="UTRA"/>
    <property type="match status" value="1"/>
</dbReference>
<dbReference type="SMART" id="SM00866">
    <property type="entry name" value="UTRA"/>
    <property type="match status" value="1"/>
</dbReference>
<dbReference type="InterPro" id="IPR050679">
    <property type="entry name" value="Bact_HTH_transcr_reg"/>
</dbReference>
<dbReference type="InterPro" id="IPR011663">
    <property type="entry name" value="UTRA"/>
</dbReference>
<dbReference type="Pfam" id="PF00392">
    <property type="entry name" value="GntR"/>
    <property type="match status" value="1"/>
</dbReference>
<dbReference type="SUPFAM" id="SSF64288">
    <property type="entry name" value="Chorismate lyase-like"/>
    <property type="match status" value="1"/>
</dbReference>
<keyword evidence="3" id="KW-0804">Transcription</keyword>
<keyword evidence="6" id="KW-1185">Reference proteome</keyword>
<dbReference type="SUPFAM" id="SSF46785">
    <property type="entry name" value="Winged helix' DNA-binding domain"/>
    <property type="match status" value="1"/>
</dbReference>
<dbReference type="Gene3D" id="3.40.1410.10">
    <property type="entry name" value="Chorismate lyase-like"/>
    <property type="match status" value="1"/>
</dbReference>
<dbReference type="PANTHER" id="PTHR44846">
    <property type="entry name" value="MANNOSYL-D-GLYCERATE TRANSPORT/METABOLISM SYSTEM REPRESSOR MNGR-RELATED"/>
    <property type="match status" value="1"/>
</dbReference>
<accession>A0A839SA76</accession>
<dbReference type="AlphaFoldDB" id="A0A839SA76"/>
<proteinExistence type="predicted"/>
<dbReference type="Proteomes" id="UP000550714">
    <property type="component" value="Unassembled WGS sequence"/>
</dbReference>
<dbReference type="Gene3D" id="1.10.10.10">
    <property type="entry name" value="Winged helix-like DNA-binding domain superfamily/Winged helix DNA-binding domain"/>
    <property type="match status" value="1"/>
</dbReference>
<evidence type="ECO:0000313" key="6">
    <source>
        <dbReference type="Proteomes" id="UP000550714"/>
    </source>
</evidence>
<dbReference type="EMBL" id="JACHWU010000011">
    <property type="protein sequence ID" value="MBB3053517.1"/>
    <property type="molecule type" value="Genomic_DNA"/>
</dbReference>
<keyword evidence="1" id="KW-0805">Transcription regulation</keyword>
<gene>
    <name evidence="5" type="ORF">FHS23_004571</name>
</gene>
<evidence type="ECO:0000256" key="2">
    <source>
        <dbReference type="ARBA" id="ARBA00023125"/>
    </source>
</evidence>
<evidence type="ECO:0000313" key="5">
    <source>
        <dbReference type="EMBL" id="MBB3053517.1"/>
    </source>
</evidence>
<evidence type="ECO:0000256" key="1">
    <source>
        <dbReference type="ARBA" id="ARBA00023015"/>
    </source>
</evidence>
<dbReference type="InterPro" id="IPR036390">
    <property type="entry name" value="WH_DNA-bd_sf"/>
</dbReference>
<dbReference type="PRINTS" id="PR00035">
    <property type="entry name" value="HTHGNTR"/>
</dbReference>
<dbReference type="CDD" id="cd07377">
    <property type="entry name" value="WHTH_GntR"/>
    <property type="match status" value="1"/>
</dbReference>
<dbReference type="InterPro" id="IPR028978">
    <property type="entry name" value="Chorismate_lyase_/UTRA_dom_sf"/>
</dbReference>
<protein>
    <submittedName>
        <fullName evidence="5">GntR family transcriptional regulator</fullName>
    </submittedName>
</protein>
<dbReference type="PANTHER" id="PTHR44846:SF17">
    <property type="entry name" value="GNTR-FAMILY TRANSCRIPTIONAL REGULATOR"/>
    <property type="match status" value="1"/>
</dbReference>
<dbReference type="GO" id="GO:0003700">
    <property type="term" value="F:DNA-binding transcription factor activity"/>
    <property type="evidence" value="ECO:0007669"/>
    <property type="project" value="InterPro"/>
</dbReference>
<dbReference type="RefSeq" id="WP_183659397.1">
    <property type="nucleotide sequence ID" value="NZ_JACHWU010000011.1"/>
</dbReference>
<feature type="domain" description="HTH gntR-type" evidence="4">
    <location>
        <begin position="6"/>
        <end position="75"/>
    </location>
</feature>
<dbReference type="GO" id="GO:0045892">
    <property type="term" value="P:negative regulation of DNA-templated transcription"/>
    <property type="evidence" value="ECO:0007669"/>
    <property type="project" value="TreeGrafter"/>
</dbReference>
<dbReference type="GO" id="GO:0003677">
    <property type="term" value="F:DNA binding"/>
    <property type="evidence" value="ECO:0007669"/>
    <property type="project" value="UniProtKB-KW"/>
</dbReference>
<evidence type="ECO:0000256" key="3">
    <source>
        <dbReference type="ARBA" id="ARBA00023163"/>
    </source>
</evidence>
<dbReference type="InterPro" id="IPR036388">
    <property type="entry name" value="WH-like_DNA-bd_sf"/>
</dbReference>
<sequence length="272" mass="30576">MTAANRPRWRHVYDDLRTQIERGDLAPGQRIPAELELAERYGFSRPTIRTALGHLQQDALITAGAGSLGRTVRSRFSIFFNASDFERGAYTDDPAQAVDQWKADVEQQGWTPRQVVTVTWMAAPSDIAEMLDVSEGTMLARRRRLRMVSRPPQDSEMPVMLADTWAPEDVAVRTVTGEDGQEFAPFLVERDVVVTGGIFRAIGCEQREFEDRIVPRMPTPDEVELLDLQPGSPVGQHARIGIDHSGRRVRVLVSTWVGERQVLRYRLPASPS</sequence>
<dbReference type="InterPro" id="IPR000524">
    <property type="entry name" value="Tscrpt_reg_HTH_GntR"/>
</dbReference>